<dbReference type="GO" id="GO:0008483">
    <property type="term" value="F:transaminase activity"/>
    <property type="evidence" value="ECO:0007669"/>
    <property type="project" value="UniProtKB-KW"/>
</dbReference>
<dbReference type="InterPro" id="IPR015421">
    <property type="entry name" value="PyrdxlP-dep_Trfase_major"/>
</dbReference>
<protein>
    <submittedName>
        <fullName evidence="6">Aspartate aminotransferase family protein</fullName>
    </submittedName>
</protein>
<evidence type="ECO:0000256" key="4">
    <source>
        <dbReference type="ARBA" id="ARBA00022898"/>
    </source>
</evidence>
<organism evidence="6 7">
    <name type="scientific">Pseudomonas gingeri</name>
    <dbReference type="NCBI Taxonomy" id="117681"/>
    <lineage>
        <taxon>Bacteria</taxon>
        <taxon>Pseudomonadati</taxon>
        <taxon>Pseudomonadota</taxon>
        <taxon>Gammaproteobacteria</taxon>
        <taxon>Pseudomonadales</taxon>
        <taxon>Pseudomonadaceae</taxon>
        <taxon>Pseudomonas</taxon>
    </lineage>
</organism>
<dbReference type="GO" id="GO:0030170">
    <property type="term" value="F:pyridoxal phosphate binding"/>
    <property type="evidence" value="ECO:0007669"/>
    <property type="project" value="InterPro"/>
</dbReference>
<dbReference type="Pfam" id="PF00202">
    <property type="entry name" value="Aminotran_3"/>
    <property type="match status" value="1"/>
</dbReference>
<dbReference type="InterPro" id="IPR015424">
    <property type="entry name" value="PyrdxlP-dep_Trfase"/>
</dbReference>
<dbReference type="NCBIfam" id="NF005685">
    <property type="entry name" value="PRK07483.1"/>
    <property type="match status" value="1"/>
</dbReference>
<dbReference type="EMBL" id="JACAQE010000001">
    <property type="protein sequence ID" value="NWC12725.1"/>
    <property type="molecule type" value="Genomic_DNA"/>
</dbReference>
<sequence>MTHIFHRNPALPLPVAVRGEGCYLIDTAGRRYFDGSGGAAVSCLGHAHPRVIAAMQQQMATLEYAHTSFFSSEPAEQLANLLADNSPSTLGNVYFLSGGSEAMETALKMARQYHVENGQAQRQHFVSRRQSYHGNTLGALSIGGNLPRRKLYEPLLMKSTQVSPCFAFRYQRNDESDADYVDRLGLELEQTFLVLGPQSVAAFVAETVVGATSGAVAPVPGYLERMRQICDRHGVLLILDEVMCGIGRTGTYHAFEQENVVPDLLVLAKGLGGGFQPIGAVMASDRVVHAISSGSGSFQHGHTYIGHPIACAAALAVQQEIIGQNLCAQVRSSGELLARLLDERFANHPHVADIRGRGLFWAIELVQDRDGNRPFAANLRVHGRIKTAAQARGLLCYPGGGTVDGLNGDHVLLAPPYISTPEQLAFAVDTLAVALDESLATCPSTRHKEA</sequence>
<comment type="similarity">
    <text evidence="2 5">Belongs to the class-III pyridoxal-phosphate-dependent aminotransferase family.</text>
</comment>
<gene>
    <name evidence="6" type="ORF">HX845_03625</name>
</gene>
<dbReference type="Gene3D" id="3.40.640.10">
    <property type="entry name" value="Type I PLP-dependent aspartate aminotransferase-like (Major domain)"/>
    <property type="match status" value="1"/>
</dbReference>
<dbReference type="InterPro" id="IPR005814">
    <property type="entry name" value="Aminotrans_3"/>
</dbReference>
<dbReference type="InterPro" id="IPR049704">
    <property type="entry name" value="Aminotrans_3_PPA_site"/>
</dbReference>
<evidence type="ECO:0000256" key="3">
    <source>
        <dbReference type="ARBA" id="ARBA00022576"/>
    </source>
</evidence>
<evidence type="ECO:0000256" key="2">
    <source>
        <dbReference type="ARBA" id="ARBA00008954"/>
    </source>
</evidence>
<keyword evidence="6" id="KW-0808">Transferase</keyword>
<comment type="cofactor">
    <cofactor evidence="1">
        <name>pyridoxal 5'-phosphate</name>
        <dbReference type="ChEBI" id="CHEBI:597326"/>
    </cofactor>
</comment>
<dbReference type="GO" id="GO:0005829">
    <property type="term" value="C:cytosol"/>
    <property type="evidence" value="ECO:0007669"/>
    <property type="project" value="TreeGrafter"/>
</dbReference>
<evidence type="ECO:0000256" key="5">
    <source>
        <dbReference type="RuleBase" id="RU003560"/>
    </source>
</evidence>
<dbReference type="Proteomes" id="UP000517547">
    <property type="component" value="Unassembled WGS sequence"/>
</dbReference>
<dbReference type="PANTHER" id="PTHR43094">
    <property type="entry name" value="AMINOTRANSFERASE"/>
    <property type="match status" value="1"/>
</dbReference>
<dbReference type="PROSITE" id="PS00600">
    <property type="entry name" value="AA_TRANSFER_CLASS_3"/>
    <property type="match status" value="1"/>
</dbReference>
<keyword evidence="4 5" id="KW-0663">Pyridoxal phosphate</keyword>
<dbReference type="AlphaFoldDB" id="A0A7Y7XVG9"/>
<dbReference type="Gene3D" id="3.90.1150.10">
    <property type="entry name" value="Aspartate Aminotransferase, domain 1"/>
    <property type="match status" value="1"/>
</dbReference>
<keyword evidence="3 6" id="KW-0032">Aminotransferase</keyword>
<evidence type="ECO:0000313" key="7">
    <source>
        <dbReference type="Proteomes" id="UP000517547"/>
    </source>
</evidence>
<dbReference type="CDD" id="cd00610">
    <property type="entry name" value="OAT_like"/>
    <property type="match status" value="1"/>
</dbReference>
<evidence type="ECO:0000313" key="6">
    <source>
        <dbReference type="EMBL" id="NWC12725.1"/>
    </source>
</evidence>
<dbReference type="PANTHER" id="PTHR43094:SF1">
    <property type="entry name" value="AMINOTRANSFERASE CLASS-III"/>
    <property type="match status" value="1"/>
</dbReference>
<comment type="caution">
    <text evidence="6">The sequence shown here is derived from an EMBL/GenBank/DDBJ whole genome shotgun (WGS) entry which is preliminary data.</text>
</comment>
<dbReference type="RefSeq" id="WP_017128189.1">
    <property type="nucleotide sequence ID" value="NZ_JACAPC010000012.1"/>
</dbReference>
<dbReference type="InterPro" id="IPR015422">
    <property type="entry name" value="PyrdxlP-dep_Trfase_small"/>
</dbReference>
<name>A0A7Y7XVG9_9PSED</name>
<accession>A0A7Y7XVG9</accession>
<proteinExistence type="inferred from homology"/>
<dbReference type="FunFam" id="3.40.640.10:FF:000004">
    <property type="entry name" value="Acetylornithine aminotransferase"/>
    <property type="match status" value="1"/>
</dbReference>
<reference evidence="6 7" key="1">
    <citation type="submission" date="2020-04" db="EMBL/GenBank/DDBJ databases">
        <title>Molecular characterization of pseudomonads from Agaricus bisporus reveal novel blotch 2 pathogens in Western Europe.</title>
        <authorList>
            <person name="Taparia T."/>
            <person name="Krijger M."/>
            <person name="Haynes E."/>
            <person name="Elpinstone J.G."/>
            <person name="Noble R."/>
            <person name="Van Der Wolf J."/>
        </authorList>
    </citation>
    <scope>NUCLEOTIDE SEQUENCE [LARGE SCALE GENOMIC DNA]</scope>
    <source>
        <strain evidence="6 7">IPO3738</strain>
    </source>
</reference>
<evidence type="ECO:0000256" key="1">
    <source>
        <dbReference type="ARBA" id="ARBA00001933"/>
    </source>
</evidence>
<dbReference type="SUPFAM" id="SSF53383">
    <property type="entry name" value="PLP-dependent transferases"/>
    <property type="match status" value="1"/>
</dbReference>